<sequence>MPSYLQEPPRATILARSHNALRPLILKLPTDILLSIADHLSLNGALLPSMLLRATCVRFATVVPSPHYDFPHAFQRNYARKAYVTFLKKYELNRFGEKPRWEKSSKKMLEKYGLVEENILGVTCPTCLRGRDPLHDRDGVSSSTLLTGSPTHQPISSMSSTHLIFLARAHNAHSPLLSLPIELLLLIVGDVERDILSILAYHISCTNSTVAARKSYINTDSACIPSVSPRSTSNTG</sequence>
<organism evidence="1 2">
    <name type="scientific">Pleomassaria siparia CBS 279.74</name>
    <dbReference type="NCBI Taxonomy" id="1314801"/>
    <lineage>
        <taxon>Eukaryota</taxon>
        <taxon>Fungi</taxon>
        <taxon>Dikarya</taxon>
        <taxon>Ascomycota</taxon>
        <taxon>Pezizomycotina</taxon>
        <taxon>Dothideomycetes</taxon>
        <taxon>Pleosporomycetidae</taxon>
        <taxon>Pleosporales</taxon>
        <taxon>Pleomassariaceae</taxon>
        <taxon>Pleomassaria</taxon>
    </lineage>
</organism>
<accession>A0A6G1KJM2</accession>
<gene>
    <name evidence="1" type="ORF">K504DRAFT_497870</name>
</gene>
<evidence type="ECO:0000313" key="2">
    <source>
        <dbReference type="Proteomes" id="UP000799428"/>
    </source>
</evidence>
<name>A0A6G1KJM2_9PLEO</name>
<dbReference type="Proteomes" id="UP000799428">
    <property type="component" value="Unassembled WGS sequence"/>
</dbReference>
<evidence type="ECO:0000313" key="1">
    <source>
        <dbReference type="EMBL" id="KAF2713034.1"/>
    </source>
</evidence>
<keyword evidence="2" id="KW-1185">Reference proteome</keyword>
<dbReference type="EMBL" id="MU005765">
    <property type="protein sequence ID" value="KAF2713034.1"/>
    <property type="molecule type" value="Genomic_DNA"/>
</dbReference>
<reference evidence="1" key="1">
    <citation type="journal article" date="2020" name="Stud. Mycol.">
        <title>101 Dothideomycetes genomes: a test case for predicting lifestyles and emergence of pathogens.</title>
        <authorList>
            <person name="Haridas S."/>
            <person name="Albert R."/>
            <person name="Binder M."/>
            <person name="Bloem J."/>
            <person name="Labutti K."/>
            <person name="Salamov A."/>
            <person name="Andreopoulos B."/>
            <person name="Baker S."/>
            <person name="Barry K."/>
            <person name="Bills G."/>
            <person name="Bluhm B."/>
            <person name="Cannon C."/>
            <person name="Castanera R."/>
            <person name="Culley D."/>
            <person name="Daum C."/>
            <person name="Ezra D."/>
            <person name="Gonzalez J."/>
            <person name="Henrissat B."/>
            <person name="Kuo A."/>
            <person name="Liang C."/>
            <person name="Lipzen A."/>
            <person name="Lutzoni F."/>
            <person name="Magnuson J."/>
            <person name="Mondo S."/>
            <person name="Nolan M."/>
            <person name="Ohm R."/>
            <person name="Pangilinan J."/>
            <person name="Park H.-J."/>
            <person name="Ramirez L."/>
            <person name="Alfaro M."/>
            <person name="Sun H."/>
            <person name="Tritt A."/>
            <person name="Yoshinaga Y."/>
            <person name="Zwiers L.-H."/>
            <person name="Turgeon B."/>
            <person name="Goodwin S."/>
            <person name="Spatafora J."/>
            <person name="Crous P."/>
            <person name="Grigoriev I."/>
        </authorList>
    </citation>
    <scope>NUCLEOTIDE SEQUENCE</scope>
    <source>
        <strain evidence="1">CBS 279.74</strain>
    </source>
</reference>
<dbReference type="AlphaFoldDB" id="A0A6G1KJM2"/>
<protein>
    <submittedName>
        <fullName evidence="1">Uncharacterized protein</fullName>
    </submittedName>
</protein>
<proteinExistence type="predicted"/>